<protein>
    <submittedName>
        <fullName evidence="1">NB-ARC domain-containing protein</fullName>
    </submittedName>
</protein>
<proteinExistence type="predicted"/>
<reference evidence="1 2" key="1">
    <citation type="submission" date="2016-10" db="EMBL/GenBank/DDBJ databases">
        <authorList>
            <person name="de Groot N.N."/>
        </authorList>
    </citation>
    <scope>NUCLEOTIDE SEQUENCE [LARGE SCALE GENOMIC DNA]</scope>
    <source>
        <strain evidence="1 2">DSM 44149</strain>
    </source>
</reference>
<dbReference type="GO" id="GO:0043531">
    <property type="term" value="F:ADP binding"/>
    <property type="evidence" value="ECO:0007669"/>
    <property type="project" value="InterPro"/>
</dbReference>
<gene>
    <name evidence="1" type="ORF">SAMN04489726_3036</name>
</gene>
<dbReference type="STRING" id="211114.SAMN04489726_3036"/>
<organism evidence="1 2">
    <name type="scientific">Allokutzneria albata</name>
    <name type="common">Kibdelosporangium albatum</name>
    <dbReference type="NCBI Taxonomy" id="211114"/>
    <lineage>
        <taxon>Bacteria</taxon>
        <taxon>Bacillati</taxon>
        <taxon>Actinomycetota</taxon>
        <taxon>Actinomycetes</taxon>
        <taxon>Pseudonocardiales</taxon>
        <taxon>Pseudonocardiaceae</taxon>
        <taxon>Allokutzneria</taxon>
    </lineage>
</organism>
<dbReference type="OrthoDB" id="3311584at2"/>
<dbReference type="EMBL" id="LT629701">
    <property type="protein sequence ID" value="SDM71475.1"/>
    <property type="molecule type" value="Genomic_DNA"/>
</dbReference>
<dbReference type="SUPFAM" id="SSF52540">
    <property type="entry name" value="P-loop containing nucleoside triphosphate hydrolases"/>
    <property type="match status" value="1"/>
</dbReference>
<dbReference type="InterPro" id="IPR011990">
    <property type="entry name" value="TPR-like_helical_dom_sf"/>
</dbReference>
<dbReference type="eggNOG" id="COG3903">
    <property type="taxonomic scope" value="Bacteria"/>
</dbReference>
<name>A0A1G9VI31_ALLAB</name>
<dbReference type="PRINTS" id="PR00364">
    <property type="entry name" value="DISEASERSIST"/>
</dbReference>
<dbReference type="AlphaFoldDB" id="A0A1G9VI31"/>
<dbReference type="RefSeq" id="WP_030429483.1">
    <property type="nucleotide sequence ID" value="NZ_JOEF01000007.1"/>
</dbReference>
<sequence length="660" mass="72352">MDETRNELAGDVHGTVVQAGHINTIHLGGKPVPVRVPRMLPVGVPHFLNRESELGLLGKRQGRVALTGAPGIGKTTLAIHWGHQVRDQFPDGQLFYSLNGSGDSGPAAPADVLLFFLQQFDVRNIPDTEDERACLFRSVTADLKLLVVLDDAVSARQVENLLPGSADSAVVVTSRARLDGLRLQGFTPLIVERFSDEVASEFVSLVAEELADEPEHLRALTRLCGGLPLALHVAAVRLATGDYGSIAEYVSVLNDSRQLFRELAIGDDRLVEAVFEVSYRELANEPARAYRLLGNHFGSDFTVPLAAMVLDLSESDTRRALNALVAGNLLTVTHGRYSFHGLIRQHAREAATRAETEPARIDALRRGLAWYLHRALALGKVIHPERPALAGKLWEVAEPGHDSRDKALAELDAERLNFRAAVRVASRLGAHRQVCELTDALAQWYYQSGHLEDRVETHDLAATAAEAADDRALAGHMHKLTGIAAEAVGDFPLALQRFEDALRLASAAIDRQSALEWTGIALEQSGDRPAALARFREAWDVVVPEEYRERAQAMLRMHIGRTLGPDADVGELKKSLAFFARDERGNAARVLLLIAELEGSASKAEQAIADFEAEGMPRQQAQALELLARLRPEDAARSLERAADIYRRLGRVDDLERVLR</sequence>
<dbReference type="InterPro" id="IPR027417">
    <property type="entry name" value="P-loop_NTPase"/>
</dbReference>
<dbReference type="SUPFAM" id="SSF48452">
    <property type="entry name" value="TPR-like"/>
    <property type="match status" value="1"/>
</dbReference>
<dbReference type="Gene3D" id="1.25.40.10">
    <property type="entry name" value="Tetratricopeptide repeat domain"/>
    <property type="match status" value="1"/>
</dbReference>
<evidence type="ECO:0000313" key="2">
    <source>
        <dbReference type="Proteomes" id="UP000183376"/>
    </source>
</evidence>
<dbReference type="Proteomes" id="UP000183376">
    <property type="component" value="Chromosome I"/>
</dbReference>
<dbReference type="PANTHER" id="PTHR47691">
    <property type="entry name" value="REGULATOR-RELATED"/>
    <property type="match status" value="1"/>
</dbReference>
<keyword evidence="2" id="KW-1185">Reference proteome</keyword>
<evidence type="ECO:0000313" key="1">
    <source>
        <dbReference type="EMBL" id="SDM71475.1"/>
    </source>
</evidence>
<dbReference type="Gene3D" id="3.40.50.300">
    <property type="entry name" value="P-loop containing nucleotide triphosphate hydrolases"/>
    <property type="match status" value="1"/>
</dbReference>
<dbReference type="PANTHER" id="PTHR47691:SF3">
    <property type="entry name" value="HTH-TYPE TRANSCRIPTIONAL REGULATOR RV0890C-RELATED"/>
    <property type="match status" value="1"/>
</dbReference>
<accession>A0A1G9VI31</accession>